<keyword evidence="2" id="KW-1185">Reference proteome</keyword>
<dbReference type="EMBL" id="CP110423">
    <property type="protein sequence ID" value="WAQ83186.1"/>
    <property type="molecule type" value="Genomic_DNA"/>
</dbReference>
<organism evidence="1 2">
    <name type="scientific">Puccinia triticina</name>
    <dbReference type="NCBI Taxonomy" id="208348"/>
    <lineage>
        <taxon>Eukaryota</taxon>
        <taxon>Fungi</taxon>
        <taxon>Dikarya</taxon>
        <taxon>Basidiomycota</taxon>
        <taxon>Pucciniomycotina</taxon>
        <taxon>Pucciniomycetes</taxon>
        <taxon>Pucciniales</taxon>
        <taxon>Pucciniaceae</taxon>
        <taxon>Puccinia</taxon>
    </lineage>
</organism>
<sequence>MKQEEVNFDYLPRNNKDYDCLAKELNGLQLRALCKGCPNRVYSVSFHPDQCKSLDVVDKHGQGASVFLPARRVKKEVNELEEEDKEDWPEYVEGVSSVVLLHPDPCPQLARLAHPSPSKQPASAHHKISMEIVNCQALSPANAILFSAFDFANHGRDLWASDTAGRLVHRDLRQPKSSARLWTASKKKIGCLSICPNSGDRLAVTAGLNQEIQ</sequence>
<evidence type="ECO:0000313" key="1">
    <source>
        <dbReference type="EMBL" id="WAQ83186.1"/>
    </source>
</evidence>
<accession>A0ABY7CGB7</accession>
<name>A0ABY7CGB7_9BASI</name>
<dbReference type="InterPro" id="IPR015943">
    <property type="entry name" value="WD40/YVTN_repeat-like_dom_sf"/>
</dbReference>
<dbReference type="GeneID" id="77808429"/>
<protein>
    <submittedName>
        <fullName evidence="1">Uncharacterized protein</fullName>
    </submittedName>
</protein>
<proteinExistence type="predicted"/>
<dbReference type="RefSeq" id="XP_053018741.1">
    <property type="nucleotide sequence ID" value="XM_053167534.1"/>
</dbReference>
<dbReference type="Proteomes" id="UP001164743">
    <property type="component" value="Chromosome 3A"/>
</dbReference>
<evidence type="ECO:0000313" key="2">
    <source>
        <dbReference type="Proteomes" id="UP001164743"/>
    </source>
</evidence>
<dbReference type="Gene3D" id="2.130.10.10">
    <property type="entry name" value="YVTN repeat-like/Quinoprotein amine dehydrogenase"/>
    <property type="match status" value="1"/>
</dbReference>
<reference evidence="1" key="1">
    <citation type="submission" date="2022-10" db="EMBL/GenBank/DDBJ databases">
        <title>Puccinia triticina Genome sequencing and assembly.</title>
        <authorList>
            <person name="Li C."/>
        </authorList>
    </citation>
    <scope>NUCLEOTIDE SEQUENCE</scope>
    <source>
        <strain evidence="1">Pt15</strain>
    </source>
</reference>
<gene>
    <name evidence="1" type="ORF">PtA15_3A555</name>
</gene>